<dbReference type="PANTHER" id="PTHR33221:SF5">
    <property type="entry name" value="HTH-TYPE TRANSCRIPTIONAL REGULATOR ISCR"/>
    <property type="match status" value="1"/>
</dbReference>
<accession>A0A328CDH2</accession>
<evidence type="ECO:0000313" key="2">
    <source>
        <dbReference type="EMBL" id="RAL25441.1"/>
    </source>
</evidence>
<dbReference type="PROSITE" id="PS01332">
    <property type="entry name" value="HTH_RRF2_1"/>
    <property type="match status" value="1"/>
</dbReference>
<dbReference type="Gene3D" id="1.10.10.10">
    <property type="entry name" value="Winged helix-like DNA-binding domain superfamily/Winged helix DNA-binding domain"/>
    <property type="match status" value="1"/>
</dbReference>
<dbReference type="GO" id="GO:0003700">
    <property type="term" value="F:DNA-binding transcription factor activity"/>
    <property type="evidence" value="ECO:0007669"/>
    <property type="project" value="TreeGrafter"/>
</dbReference>
<dbReference type="InterPro" id="IPR030489">
    <property type="entry name" value="TR_Rrf2-type_CS"/>
</dbReference>
<name>A0A328CDH2_9DELT</name>
<proteinExistence type="predicted"/>
<dbReference type="Proteomes" id="UP000249169">
    <property type="component" value="Unassembled WGS sequence"/>
</dbReference>
<dbReference type="NCBIfam" id="TIGR00738">
    <property type="entry name" value="rrf2_super"/>
    <property type="match status" value="1"/>
</dbReference>
<dbReference type="AlphaFoldDB" id="A0A328CDH2"/>
<dbReference type="InterPro" id="IPR000944">
    <property type="entry name" value="Tscrpt_reg_Rrf2"/>
</dbReference>
<dbReference type="InterPro" id="IPR036390">
    <property type="entry name" value="WH_DNA-bd_sf"/>
</dbReference>
<gene>
    <name evidence="2" type="ORF">DL240_04315</name>
</gene>
<dbReference type="PROSITE" id="PS51197">
    <property type="entry name" value="HTH_RRF2_2"/>
    <property type="match status" value="1"/>
</dbReference>
<organism evidence="2 3">
    <name type="scientific">Lujinxingia litoralis</name>
    <dbReference type="NCBI Taxonomy" id="2211119"/>
    <lineage>
        <taxon>Bacteria</taxon>
        <taxon>Deltaproteobacteria</taxon>
        <taxon>Bradymonadales</taxon>
        <taxon>Lujinxingiaceae</taxon>
        <taxon>Lujinxingia</taxon>
    </lineage>
</organism>
<dbReference type="PANTHER" id="PTHR33221">
    <property type="entry name" value="WINGED HELIX-TURN-HELIX TRANSCRIPTIONAL REGULATOR, RRF2 FAMILY"/>
    <property type="match status" value="1"/>
</dbReference>
<protein>
    <submittedName>
        <fullName evidence="2">Rrf2 family transcriptional regulator</fullName>
    </submittedName>
</protein>
<dbReference type="SUPFAM" id="SSF46785">
    <property type="entry name" value="Winged helix' DNA-binding domain"/>
    <property type="match status" value="1"/>
</dbReference>
<dbReference type="Pfam" id="PF02082">
    <property type="entry name" value="Rrf2"/>
    <property type="match status" value="1"/>
</dbReference>
<keyword evidence="1" id="KW-0238">DNA-binding</keyword>
<comment type="caution">
    <text evidence="2">The sequence shown here is derived from an EMBL/GenBank/DDBJ whole genome shotgun (WGS) entry which is preliminary data.</text>
</comment>
<reference evidence="2 3" key="1">
    <citation type="submission" date="2018-05" db="EMBL/GenBank/DDBJ databases">
        <title>Lujinxingia marina gen. nov. sp. nov., a new facultative anaerobic member of the class Deltaproteobacteria, and proposal of Lujinxingaceae fam. nov.</title>
        <authorList>
            <person name="Li C.-M."/>
        </authorList>
    </citation>
    <scope>NUCLEOTIDE SEQUENCE [LARGE SCALE GENOMIC DNA]</scope>
    <source>
        <strain evidence="2 3">B210</strain>
    </source>
</reference>
<dbReference type="GO" id="GO:0003677">
    <property type="term" value="F:DNA binding"/>
    <property type="evidence" value="ECO:0007669"/>
    <property type="project" value="UniProtKB-KW"/>
</dbReference>
<sequence>MSMRLSNRAIYGLRAIFDLAYHSAGEPTQVREIAERAQVPVRFLEQIFLDLKRAGLVESKRGPRGGYRLVVEPGALTLAKVFAALEDLPELPDALGDASEESAARVPDVVCQEIFGKMIDLLSEVTIADLIERGEELGFSRQCYQGFTYVI</sequence>
<dbReference type="GO" id="GO:0005829">
    <property type="term" value="C:cytosol"/>
    <property type="evidence" value="ECO:0007669"/>
    <property type="project" value="TreeGrafter"/>
</dbReference>
<dbReference type="InterPro" id="IPR036388">
    <property type="entry name" value="WH-like_DNA-bd_sf"/>
</dbReference>
<evidence type="ECO:0000313" key="3">
    <source>
        <dbReference type="Proteomes" id="UP000249169"/>
    </source>
</evidence>
<keyword evidence="3" id="KW-1185">Reference proteome</keyword>
<evidence type="ECO:0000256" key="1">
    <source>
        <dbReference type="ARBA" id="ARBA00023125"/>
    </source>
</evidence>
<dbReference type="EMBL" id="QHKO01000001">
    <property type="protein sequence ID" value="RAL25441.1"/>
    <property type="molecule type" value="Genomic_DNA"/>
</dbReference>